<dbReference type="GO" id="GO:0005829">
    <property type="term" value="C:cytosol"/>
    <property type="evidence" value="ECO:0007669"/>
    <property type="project" value="TreeGrafter"/>
</dbReference>
<protein>
    <recommendedName>
        <fullName evidence="3">Isopentenyl phosphate kinase</fullName>
        <ecNumber evidence="2">2.7.4.26</ecNumber>
    </recommendedName>
</protein>
<dbReference type="Pfam" id="PF00696">
    <property type="entry name" value="AA_kinase"/>
    <property type="match status" value="1"/>
</dbReference>
<comment type="caution">
    <text evidence="13">The sequence shown here is derived from an EMBL/GenBank/DDBJ whole genome shotgun (WGS) entry which is preliminary data.</text>
</comment>
<evidence type="ECO:0000256" key="2">
    <source>
        <dbReference type="ARBA" id="ARBA00012908"/>
    </source>
</evidence>
<evidence type="ECO:0000256" key="11">
    <source>
        <dbReference type="PIRSR" id="PIRSR016496-2"/>
    </source>
</evidence>
<feature type="binding site" evidence="10">
    <location>
        <position position="234"/>
    </location>
    <ligand>
        <name>ATP</name>
        <dbReference type="ChEBI" id="CHEBI:30616"/>
    </ligand>
</feature>
<evidence type="ECO:0000259" key="12">
    <source>
        <dbReference type="Pfam" id="PF00696"/>
    </source>
</evidence>
<keyword evidence="7 10" id="KW-0067">ATP-binding</keyword>
<dbReference type="SUPFAM" id="SSF53633">
    <property type="entry name" value="Carbamate kinase-like"/>
    <property type="match status" value="1"/>
</dbReference>
<evidence type="ECO:0000256" key="6">
    <source>
        <dbReference type="ARBA" id="ARBA00022777"/>
    </source>
</evidence>
<dbReference type="PANTHER" id="PTHR43654:SF1">
    <property type="entry name" value="ISOPENTENYL PHOSPHATE KINASE"/>
    <property type="match status" value="1"/>
</dbReference>
<evidence type="ECO:0000256" key="9">
    <source>
        <dbReference type="ARBA" id="ARBA00049063"/>
    </source>
</evidence>
<dbReference type="GO" id="GO:0102043">
    <property type="term" value="F:isopentenyl phosphate kinase activity"/>
    <property type="evidence" value="ECO:0007669"/>
    <property type="project" value="UniProtKB-EC"/>
</dbReference>
<evidence type="ECO:0000256" key="10">
    <source>
        <dbReference type="PIRSR" id="PIRSR016496-1"/>
    </source>
</evidence>
<keyword evidence="6" id="KW-0418">Kinase</keyword>
<sequence length="279" mass="31261">MLVIVKLGGAAITNKKGVCEYSACLDRLLDQVRQAYCDLQAQGHQLILVHGAGSFGHPQAKKYQLKEGWRTSRPGADYLKGFSHIRACLQQLNTTIITQLEQRGVPVLNITPLDYLHARHGQDTPTERFEALVERTSQYLQLGFVPVLHGDAVLDDMRGCTILSGDVILYHLSKWLPVARCVFLTDVEGIYKADPKLKLVPQSFEILSHISVKDTMEVSTSFTVADVTGGIQGKIEWAKRMVSDCQVDVMICRWGTKEALDMMTLQNTFTDKMTRFSLF</sequence>
<keyword evidence="5 10" id="KW-0547">Nucleotide-binding</keyword>
<feature type="binding site" evidence="10">
    <location>
        <position position="57"/>
    </location>
    <ligand>
        <name>substrate</name>
    </ligand>
</feature>
<reference evidence="13" key="1">
    <citation type="journal article" date="2020" name="Microb. Genom.">
        <title>Genetic diversity of clinical and environmental Mucorales isolates obtained from an investigation of mucormycosis cases among solid organ transplant recipients.</title>
        <authorList>
            <person name="Nguyen M.H."/>
            <person name="Kaul D."/>
            <person name="Muto C."/>
            <person name="Cheng S.J."/>
            <person name="Richter R.A."/>
            <person name="Bruno V.M."/>
            <person name="Liu G."/>
            <person name="Beyhan S."/>
            <person name="Sundermann A.J."/>
            <person name="Mounaud S."/>
            <person name="Pasculle A.W."/>
            <person name="Nierman W.C."/>
            <person name="Driscoll E."/>
            <person name="Cumbie R."/>
            <person name="Clancy C.J."/>
            <person name="Dupont C.L."/>
        </authorList>
    </citation>
    <scope>NUCLEOTIDE SEQUENCE</scope>
    <source>
        <strain evidence="13">GL16</strain>
    </source>
</reference>
<dbReference type="EC" id="2.7.4.26" evidence="2"/>
<feature type="site" description="Transition state stabilizer" evidence="11">
    <location>
        <position position="15"/>
    </location>
</feature>
<dbReference type="OrthoDB" id="1934954at2759"/>
<dbReference type="GO" id="GO:0005524">
    <property type="term" value="F:ATP binding"/>
    <property type="evidence" value="ECO:0007669"/>
    <property type="project" value="UniProtKB-KW"/>
</dbReference>
<feature type="domain" description="Aspartate/glutamate/uridylate kinase" evidence="12">
    <location>
        <begin position="1"/>
        <end position="252"/>
    </location>
</feature>
<evidence type="ECO:0000313" key="14">
    <source>
        <dbReference type="Proteomes" id="UP000717996"/>
    </source>
</evidence>
<dbReference type="InterPro" id="IPR001048">
    <property type="entry name" value="Asp/Glu/Uridylate_kinase"/>
</dbReference>
<dbReference type="EMBL" id="JAANIT010000028">
    <property type="protein sequence ID" value="KAG1553639.1"/>
    <property type="molecule type" value="Genomic_DNA"/>
</dbReference>
<evidence type="ECO:0000256" key="8">
    <source>
        <dbReference type="ARBA" id="ARBA00023229"/>
    </source>
</evidence>
<keyword evidence="8" id="KW-0414">Isoprene biosynthesis</keyword>
<dbReference type="PIRSF" id="PIRSF016496">
    <property type="entry name" value="Kin_FomA"/>
    <property type="match status" value="1"/>
</dbReference>
<dbReference type="GO" id="GO:1901607">
    <property type="term" value="P:alpha-amino acid biosynthetic process"/>
    <property type="evidence" value="ECO:0007669"/>
    <property type="project" value="UniProtKB-ARBA"/>
</dbReference>
<feature type="binding site" evidence="10">
    <location>
        <position position="53"/>
    </location>
    <ligand>
        <name>ATP</name>
        <dbReference type="ChEBI" id="CHEBI:30616"/>
    </ligand>
</feature>
<feature type="binding site" evidence="10">
    <location>
        <position position="165"/>
    </location>
    <ligand>
        <name>substrate</name>
    </ligand>
</feature>
<evidence type="ECO:0000256" key="1">
    <source>
        <dbReference type="ARBA" id="ARBA00010540"/>
    </source>
</evidence>
<dbReference type="GO" id="GO:0016114">
    <property type="term" value="P:terpenoid biosynthetic process"/>
    <property type="evidence" value="ECO:0007669"/>
    <property type="project" value="TreeGrafter"/>
</dbReference>
<dbReference type="NCBIfam" id="NF040647">
    <property type="entry name" value="IPPK_Arch"/>
    <property type="match status" value="1"/>
</dbReference>
<dbReference type="AlphaFoldDB" id="A0A9P6YP07"/>
<keyword evidence="4" id="KW-0808">Transferase</keyword>
<feature type="binding site" evidence="10">
    <location>
        <position position="186"/>
    </location>
    <ligand>
        <name>ATP</name>
        <dbReference type="ChEBI" id="CHEBI:30616"/>
    </ligand>
</feature>
<evidence type="ECO:0000313" key="13">
    <source>
        <dbReference type="EMBL" id="KAG1553639.1"/>
    </source>
</evidence>
<evidence type="ECO:0000256" key="7">
    <source>
        <dbReference type="ARBA" id="ARBA00022840"/>
    </source>
</evidence>
<dbReference type="InterPro" id="IPR024192">
    <property type="entry name" value="Fosfomycin_R_FomA-type"/>
</dbReference>
<dbReference type="InterPro" id="IPR036393">
    <property type="entry name" value="AceGlu_kinase-like_sf"/>
</dbReference>
<dbReference type="Gene3D" id="3.40.1160.10">
    <property type="entry name" value="Acetylglutamate kinase-like"/>
    <property type="match status" value="1"/>
</dbReference>
<evidence type="ECO:0000256" key="3">
    <source>
        <dbReference type="ARBA" id="ARBA00017267"/>
    </source>
</evidence>
<name>A0A9P6YP07_RHIOR</name>
<proteinExistence type="inferred from homology"/>
<dbReference type="OMA" id="HHNASEH"/>
<feature type="binding site" evidence="10">
    <location>
        <position position="230"/>
    </location>
    <ligand>
        <name>ATP</name>
        <dbReference type="ChEBI" id="CHEBI:30616"/>
    </ligand>
</feature>
<comment type="catalytic activity">
    <reaction evidence="9">
        <text>isopentenyl phosphate + ATP = isopentenyl diphosphate + ADP</text>
        <dbReference type="Rhea" id="RHEA:33963"/>
        <dbReference type="ChEBI" id="CHEBI:30616"/>
        <dbReference type="ChEBI" id="CHEBI:65078"/>
        <dbReference type="ChEBI" id="CHEBI:128769"/>
        <dbReference type="ChEBI" id="CHEBI:456216"/>
        <dbReference type="EC" id="2.7.4.26"/>
    </reaction>
</comment>
<evidence type="ECO:0000256" key="5">
    <source>
        <dbReference type="ARBA" id="ARBA00022741"/>
    </source>
</evidence>
<gene>
    <name evidence="13" type="ORF">G6F51_000484</name>
</gene>
<comment type="similarity">
    <text evidence="1">Belongs to the isopentenyl phosphate kinase family.</text>
</comment>
<feature type="binding site" evidence="10">
    <location>
        <begin position="191"/>
        <end position="196"/>
    </location>
    <ligand>
        <name>ATP</name>
        <dbReference type="ChEBI" id="CHEBI:30616"/>
    </ligand>
</feature>
<dbReference type="Proteomes" id="UP000717996">
    <property type="component" value="Unassembled WGS sequence"/>
</dbReference>
<dbReference type="GO" id="GO:0016301">
    <property type="term" value="F:kinase activity"/>
    <property type="evidence" value="ECO:0007669"/>
    <property type="project" value="UniProtKB-KW"/>
</dbReference>
<feature type="binding site" evidence="10">
    <location>
        <position position="52"/>
    </location>
    <ligand>
        <name>substrate</name>
    </ligand>
</feature>
<evidence type="ECO:0000256" key="4">
    <source>
        <dbReference type="ARBA" id="ARBA00022679"/>
    </source>
</evidence>
<organism evidence="13 14">
    <name type="scientific">Rhizopus oryzae</name>
    <name type="common">Mucormycosis agent</name>
    <name type="synonym">Rhizopus arrhizus var. delemar</name>
    <dbReference type="NCBI Taxonomy" id="64495"/>
    <lineage>
        <taxon>Eukaryota</taxon>
        <taxon>Fungi</taxon>
        <taxon>Fungi incertae sedis</taxon>
        <taxon>Mucoromycota</taxon>
        <taxon>Mucoromycotina</taxon>
        <taxon>Mucoromycetes</taxon>
        <taxon>Mucorales</taxon>
        <taxon>Mucorineae</taxon>
        <taxon>Rhizopodaceae</taxon>
        <taxon>Rhizopus</taxon>
    </lineage>
</organism>
<accession>A0A9P6YP07</accession>
<dbReference type="PANTHER" id="PTHR43654">
    <property type="entry name" value="GLUTAMATE 5-KINASE"/>
    <property type="match status" value="1"/>
</dbReference>